<protein>
    <submittedName>
        <fullName evidence="2">Glycosyltransferase</fullName>
    </submittedName>
</protein>
<dbReference type="Proteomes" id="UP001168528">
    <property type="component" value="Unassembled WGS sequence"/>
</dbReference>
<accession>A0ABT8RH33</accession>
<organism evidence="2 3">
    <name type="scientific">Rhodocytophaga aerolata</name>
    <dbReference type="NCBI Taxonomy" id="455078"/>
    <lineage>
        <taxon>Bacteria</taxon>
        <taxon>Pseudomonadati</taxon>
        <taxon>Bacteroidota</taxon>
        <taxon>Cytophagia</taxon>
        <taxon>Cytophagales</taxon>
        <taxon>Rhodocytophagaceae</taxon>
        <taxon>Rhodocytophaga</taxon>
    </lineage>
</organism>
<comment type="caution">
    <text evidence="2">The sequence shown here is derived from an EMBL/GenBank/DDBJ whole genome shotgun (WGS) entry which is preliminary data.</text>
</comment>
<dbReference type="RefSeq" id="WP_302041816.1">
    <property type="nucleotide sequence ID" value="NZ_JAUKPO010000040.1"/>
</dbReference>
<evidence type="ECO:0000313" key="2">
    <source>
        <dbReference type="EMBL" id="MDO1451016.1"/>
    </source>
</evidence>
<proteinExistence type="predicted"/>
<sequence length="300" mass="34935">MLSIIICSRSENLLNEVSASIASTIGITYEIIAINNNEGKYGICEAYNIGASKSQYPYLCFMHEDILFHTQEWGSKVCKFLEDMNVGLIGVAGGTVKPKNPSSWFVYASDYNRVNILQHTWNGNKVHEYNNPKNEVQSAVITVDGVWFCCRKEVWEQNKFDQVTFNEFHFYDLDFSMQIHMQGYKVLVVYNIFIEHLSTGSMNKSWIRNCIKFSKKWSRNLPQSIEKYHTNKRRKFEYEACKQFLTILLSENIKGRVLFIYLAKYFIYNSNGYTFSKLIKDYIKGVLPVNIQKKLLGREA</sequence>
<gene>
    <name evidence="2" type="ORF">Q0590_32375</name>
</gene>
<name>A0ABT8RH33_9BACT</name>
<evidence type="ECO:0000259" key="1">
    <source>
        <dbReference type="Pfam" id="PF13712"/>
    </source>
</evidence>
<evidence type="ECO:0000313" key="3">
    <source>
        <dbReference type="Proteomes" id="UP001168528"/>
    </source>
</evidence>
<dbReference type="SUPFAM" id="SSF53448">
    <property type="entry name" value="Nucleotide-diphospho-sugar transferases"/>
    <property type="match status" value="1"/>
</dbReference>
<dbReference type="InterPro" id="IPR059123">
    <property type="entry name" value="StrF_dom"/>
</dbReference>
<reference evidence="2" key="1">
    <citation type="submission" date="2023-07" db="EMBL/GenBank/DDBJ databases">
        <title>The genome sequence of Rhodocytophaga aerolata KACC 12507.</title>
        <authorList>
            <person name="Zhang X."/>
        </authorList>
    </citation>
    <scope>NUCLEOTIDE SEQUENCE</scope>
    <source>
        <strain evidence="2">KACC 12507</strain>
    </source>
</reference>
<dbReference type="EMBL" id="JAUKPO010000040">
    <property type="protein sequence ID" value="MDO1451016.1"/>
    <property type="molecule type" value="Genomic_DNA"/>
</dbReference>
<dbReference type="InterPro" id="IPR029044">
    <property type="entry name" value="Nucleotide-diphossugar_trans"/>
</dbReference>
<dbReference type="Pfam" id="PF13712">
    <property type="entry name" value="Glyco_tranf_2_5"/>
    <property type="match status" value="1"/>
</dbReference>
<dbReference type="Gene3D" id="3.90.550.10">
    <property type="entry name" value="Spore Coat Polysaccharide Biosynthesis Protein SpsA, Chain A"/>
    <property type="match status" value="1"/>
</dbReference>
<keyword evidence="3" id="KW-1185">Reference proteome</keyword>
<feature type="domain" description="Streptomycin biosynthesis protein StrF" evidence="1">
    <location>
        <begin position="4"/>
        <end position="211"/>
    </location>
</feature>